<dbReference type="Pfam" id="PF06980">
    <property type="entry name" value="DUF1302"/>
    <property type="match status" value="1"/>
</dbReference>
<accession>A0A1M4VRZ4</accession>
<dbReference type="InterPro" id="IPR010727">
    <property type="entry name" value="DUF1302"/>
</dbReference>
<keyword evidence="2" id="KW-1185">Reference proteome</keyword>
<sequence length="628" mass="68731">MSHSRPPAGNQSRFFPLRTPSELIAGLATTLLLGSAATQAKEFEFGEISADVHGSVALGAQWTADEPNPDFIYQGNADAIGYGSAGAFNPNLGRTQDDGRLNFRERGMLGSTPAVLTGEVNLKYRNLGLDIRGHAWYDYMLENREVDFGSAASGYGAGTSLNDTRREALRDYQLDIYSYGDFKVGERDLHLGLGGKELNWGQGLFFQNGINAINPYDLAALRMPGTPLRLPVPMAYSRLTLTDGLALESFYQLEWRRTLLDSCGTAFSTVDYIADACAGTPRLAFNDLEAYGSQQFVHRSADRQARDDGQFGLAIKYKAASLNTEFGAYAMNIHSREPFISVIANSHDTAGSGWRDPLADPQNRANNSSYFVDYPEDIRIYGLSFRSDLFQATKLFGEISYRPNQPVQLATTDLVPAFVNNPDVLASLIGQPLTLGHDAKSAAPGSIYEGYDRREISQFSLGAIQPIPNVLGAQALVLVGEVGVKFMHDLPSLDERRYNKGDVYGSDGAHGSVAGCALGAPVGKYKKYACTADGYTSDLAWGYRLRAQLLYPDVVKGLDVKPYMMFGHDVNGWSWDSNFVEGRQQGRIGIGAEYNSRYTLDLHWSGSGNTPFAPTDRDYFGVTLSAKF</sequence>
<gene>
    <name evidence="1" type="ORF">SAMN04487965_0500</name>
</gene>
<dbReference type="OrthoDB" id="7000272at2"/>
<evidence type="ECO:0000313" key="2">
    <source>
        <dbReference type="Proteomes" id="UP000184170"/>
    </source>
</evidence>
<name>A0A1M4VRZ4_9GAMM</name>
<dbReference type="Proteomes" id="UP000184170">
    <property type="component" value="Unassembled WGS sequence"/>
</dbReference>
<dbReference type="STRING" id="494016.SAMN04487965_0500"/>
<evidence type="ECO:0000313" key="1">
    <source>
        <dbReference type="EMBL" id="SHE71806.1"/>
    </source>
</evidence>
<reference evidence="2" key="1">
    <citation type="submission" date="2016-11" db="EMBL/GenBank/DDBJ databases">
        <authorList>
            <person name="Varghese N."/>
            <person name="Submissions S."/>
        </authorList>
    </citation>
    <scope>NUCLEOTIDE SEQUENCE [LARGE SCALE GENOMIC DNA]</scope>
    <source>
        <strain evidence="2">CGMCC 1.7063</strain>
    </source>
</reference>
<protein>
    <recommendedName>
        <fullName evidence="3">DUF1302 domain-containing protein</fullName>
    </recommendedName>
</protein>
<proteinExistence type="predicted"/>
<evidence type="ECO:0008006" key="3">
    <source>
        <dbReference type="Google" id="ProtNLM"/>
    </source>
</evidence>
<dbReference type="EMBL" id="FQVA01000001">
    <property type="protein sequence ID" value="SHE71806.1"/>
    <property type="molecule type" value="Genomic_DNA"/>
</dbReference>
<dbReference type="AlphaFoldDB" id="A0A1M4VRZ4"/>
<organism evidence="1 2">
    <name type="scientific">Microbulbifer donghaiensis</name>
    <dbReference type="NCBI Taxonomy" id="494016"/>
    <lineage>
        <taxon>Bacteria</taxon>
        <taxon>Pseudomonadati</taxon>
        <taxon>Pseudomonadota</taxon>
        <taxon>Gammaproteobacteria</taxon>
        <taxon>Cellvibrionales</taxon>
        <taxon>Microbulbiferaceae</taxon>
        <taxon>Microbulbifer</taxon>
    </lineage>
</organism>